<feature type="active site" description="Nucleophile" evidence="10 12">
    <location>
        <position position="352"/>
    </location>
</feature>
<dbReference type="GO" id="GO:0008422">
    <property type="term" value="F:beta-glucosidase activity"/>
    <property type="evidence" value="ECO:0007669"/>
    <property type="project" value="UniProtKB-EC"/>
</dbReference>
<dbReference type="HOGENOM" id="CLU_001859_1_3_0"/>
<dbReference type="GO" id="GO:0005829">
    <property type="term" value="C:cytosol"/>
    <property type="evidence" value="ECO:0007669"/>
    <property type="project" value="TreeGrafter"/>
</dbReference>
<dbReference type="InterPro" id="IPR017736">
    <property type="entry name" value="Glyco_hydro_1_beta-glucosidase"/>
</dbReference>
<dbReference type="RefSeq" id="WP_014731468.1">
    <property type="nucleotide sequence ID" value="NC_017934.1"/>
</dbReference>
<dbReference type="InterPro" id="IPR001360">
    <property type="entry name" value="Glyco_hydro_1"/>
</dbReference>
<evidence type="ECO:0000256" key="5">
    <source>
        <dbReference type="ARBA" id="ARBA00022801"/>
    </source>
</evidence>
<proteinExistence type="inferred from homology"/>
<dbReference type="Gene3D" id="3.20.20.80">
    <property type="entry name" value="Glycosidases"/>
    <property type="match status" value="1"/>
</dbReference>
<protein>
    <recommendedName>
        <fullName evidence="4 13">Beta-glucosidase</fullName>
        <ecNumber evidence="4 13">3.2.1.21</ecNumber>
    </recommendedName>
</protein>
<evidence type="ECO:0000256" key="12">
    <source>
        <dbReference type="PROSITE-ProRule" id="PRU10055"/>
    </source>
</evidence>
<sequence length="443" mass="51513" precursor="true">MRAVFPEGFLWGVATASYQIEGADFEDGKGPSIWTDFSHRPGKVNSGDNGDVACDHYHRFSEDIELMKQLGVNSYRFSISWSRVLPEGRGKINRKGSDFYNKLIDRLLEVGIQPMVTLYHWDLPLELHRKIDGWESRDMRHYFGDYSSLVFSEFGDRVKHWITLNEPYCSSHVSYLWGEHAPGKRDLKTSLTVAHNLLLSHGEAVRRFREVVKDGTIGLANVSTFVEPATDSKEDRWAARIRDQFINGWFFETPITGEYPSELFKRFNDAGVQPLIEDGDMDLISTPFDFWGVNYYTRNVIRKEESSILGSEVVQGELAKTEMGWEVYPEGLEAFLYKTFKEYGKKPIYITENGMACKDKLTDGFVEDFERVDYMKRHFSSALSALKAGVDLRGFYVWSLLDNFEWSYGYSKRFGLVYVDYEKGLKRIPKRSYYYYRDFLERD</sequence>
<dbReference type="InterPro" id="IPR033132">
    <property type="entry name" value="GH_1_N_CS"/>
</dbReference>
<comment type="pathway">
    <text evidence="2">Glycan metabolism; cellulose degradation.</text>
</comment>
<dbReference type="PROSITE" id="PS00572">
    <property type="entry name" value="GLYCOSYL_HYDROL_F1_1"/>
    <property type="match status" value="1"/>
</dbReference>
<dbReference type="PROSITE" id="PS00653">
    <property type="entry name" value="GLYCOSYL_HYDROL_F1_2"/>
    <property type="match status" value="1"/>
</dbReference>
<evidence type="ECO:0000256" key="9">
    <source>
        <dbReference type="ARBA" id="ARBA00023326"/>
    </source>
</evidence>
<name>I2F6Y5_9BACT</name>
<accession>I2F6Y5</accession>
<keyword evidence="7" id="KW-0119">Carbohydrate metabolism</keyword>
<evidence type="ECO:0000256" key="10">
    <source>
        <dbReference type="PIRSR" id="PIRSR617736-1"/>
    </source>
</evidence>
<keyword evidence="6" id="KW-0136">Cellulose degradation</keyword>
<feature type="binding site" evidence="11">
    <location>
        <position position="296"/>
    </location>
    <ligand>
        <name>substrate</name>
    </ligand>
</feature>
<dbReference type="EMBL" id="CP003532">
    <property type="protein sequence ID" value="AFK07688.1"/>
    <property type="molecule type" value="Genomic_DNA"/>
</dbReference>
<evidence type="ECO:0000256" key="13">
    <source>
        <dbReference type="RuleBase" id="RU361175"/>
    </source>
</evidence>
<dbReference type="Proteomes" id="UP000002881">
    <property type="component" value="Chromosome"/>
</dbReference>
<dbReference type="PANTHER" id="PTHR10353:SF36">
    <property type="entry name" value="LP05116P"/>
    <property type="match status" value="1"/>
</dbReference>
<dbReference type="NCBIfam" id="TIGR03356">
    <property type="entry name" value="BGL"/>
    <property type="match status" value="1"/>
</dbReference>
<evidence type="ECO:0000256" key="4">
    <source>
        <dbReference type="ARBA" id="ARBA00012744"/>
    </source>
</evidence>
<dbReference type="eggNOG" id="COG2723">
    <property type="taxonomic scope" value="Bacteria"/>
</dbReference>
<feature type="active site" description="Proton donor" evidence="10">
    <location>
        <position position="166"/>
    </location>
</feature>
<dbReference type="InterPro" id="IPR018120">
    <property type="entry name" value="Glyco_hydro_1_AS"/>
</dbReference>
<dbReference type="Pfam" id="PF00232">
    <property type="entry name" value="Glyco_hydro_1"/>
    <property type="match status" value="1"/>
</dbReference>
<feature type="binding site" evidence="11">
    <location>
        <position position="165"/>
    </location>
    <ligand>
        <name>substrate</name>
    </ligand>
</feature>
<evidence type="ECO:0000256" key="6">
    <source>
        <dbReference type="ARBA" id="ARBA00023001"/>
    </source>
</evidence>
<keyword evidence="15" id="KW-1185">Reference proteome</keyword>
<feature type="binding site" evidence="11">
    <location>
        <position position="120"/>
    </location>
    <ligand>
        <name>substrate</name>
    </ligand>
</feature>
<feature type="binding site" evidence="11">
    <location>
        <position position="19"/>
    </location>
    <ligand>
        <name>substrate</name>
    </ligand>
</feature>
<evidence type="ECO:0000256" key="11">
    <source>
        <dbReference type="PIRSR" id="PIRSR617736-2"/>
    </source>
</evidence>
<dbReference type="PANTHER" id="PTHR10353">
    <property type="entry name" value="GLYCOSYL HYDROLASE"/>
    <property type="match status" value="1"/>
</dbReference>
<dbReference type="InterPro" id="IPR017853">
    <property type="entry name" value="GH"/>
</dbReference>
<evidence type="ECO:0000256" key="1">
    <source>
        <dbReference type="ARBA" id="ARBA00000448"/>
    </source>
</evidence>
<evidence type="ECO:0000256" key="3">
    <source>
        <dbReference type="ARBA" id="ARBA00010838"/>
    </source>
</evidence>
<organism evidence="14 15">
    <name type="scientific">Mesotoga prima MesG1.Ag.4.2</name>
    <dbReference type="NCBI Taxonomy" id="660470"/>
    <lineage>
        <taxon>Bacteria</taxon>
        <taxon>Thermotogati</taxon>
        <taxon>Thermotogota</taxon>
        <taxon>Thermotogae</taxon>
        <taxon>Kosmotogales</taxon>
        <taxon>Kosmotogaceae</taxon>
        <taxon>Mesotoga</taxon>
    </lineage>
</organism>
<comment type="similarity">
    <text evidence="3 13">Belongs to the glycosyl hydrolase 1 family.</text>
</comment>
<keyword evidence="9" id="KW-0624">Polysaccharide degradation</keyword>
<dbReference type="GO" id="GO:0030245">
    <property type="term" value="P:cellulose catabolic process"/>
    <property type="evidence" value="ECO:0007669"/>
    <property type="project" value="UniProtKB-KW"/>
</dbReference>
<feature type="binding site" evidence="11">
    <location>
        <position position="398"/>
    </location>
    <ligand>
        <name>substrate</name>
    </ligand>
</feature>
<dbReference type="PRINTS" id="PR00131">
    <property type="entry name" value="GLHYDRLASE1"/>
</dbReference>
<gene>
    <name evidence="14" type="ORF">Theba_2047</name>
</gene>
<dbReference type="SUPFAM" id="SSF51445">
    <property type="entry name" value="(Trans)glycosidases"/>
    <property type="match status" value="1"/>
</dbReference>
<dbReference type="FunFam" id="3.20.20.80:FF:000004">
    <property type="entry name" value="Beta-glucosidase 6-phospho-beta-glucosidase"/>
    <property type="match status" value="1"/>
</dbReference>
<dbReference type="AlphaFoldDB" id="I2F6Y5"/>
<evidence type="ECO:0000256" key="2">
    <source>
        <dbReference type="ARBA" id="ARBA00004987"/>
    </source>
</evidence>
<dbReference type="KEGG" id="mpg:Theba_2047"/>
<dbReference type="STRING" id="660470.Theba_2047"/>
<keyword evidence="8 13" id="KW-0326">Glycosidase</keyword>
<reference evidence="14 15" key="1">
    <citation type="journal article" date="2012" name="Genome Biol. Evol.">
        <title>Genome Sequence of the Mesophilic Thermotogales Bacterium Mesotoga prima MesG1.Ag.4.2 Reveals the Largest Thermotogales Genome To Date.</title>
        <authorList>
            <person name="Zhaxybayeva O."/>
            <person name="Swithers K.S."/>
            <person name="Foght J."/>
            <person name="Green A.G."/>
            <person name="Bruce D."/>
            <person name="Detter C."/>
            <person name="Han S."/>
            <person name="Teshima H."/>
            <person name="Han J."/>
            <person name="Woyke T."/>
            <person name="Pitluck S."/>
            <person name="Nolan M."/>
            <person name="Ivanova N."/>
            <person name="Pati A."/>
            <person name="Land M.L."/>
            <person name="Dlutek M."/>
            <person name="Doolittle W.F."/>
            <person name="Noll K.M."/>
            <person name="Nesbo C.L."/>
        </authorList>
    </citation>
    <scope>NUCLEOTIDE SEQUENCE [LARGE SCALE GENOMIC DNA]</scope>
    <source>
        <strain evidence="15">mesG1.Ag.4.2</strain>
    </source>
</reference>
<evidence type="ECO:0000313" key="15">
    <source>
        <dbReference type="Proteomes" id="UP000002881"/>
    </source>
</evidence>
<feature type="binding site" evidence="11">
    <location>
        <begin position="405"/>
        <end position="406"/>
    </location>
    <ligand>
        <name>substrate</name>
    </ligand>
</feature>
<dbReference type="EC" id="3.2.1.21" evidence="4 13"/>
<dbReference type="GeneID" id="87107795"/>
<comment type="catalytic activity">
    <reaction evidence="1 13">
        <text>Hydrolysis of terminal, non-reducing beta-D-glucosyl residues with release of beta-D-glucose.</text>
        <dbReference type="EC" id="3.2.1.21"/>
    </reaction>
</comment>
<evidence type="ECO:0000313" key="14">
    <source>
        <dbReference type="EMBL" id="AFK07688.1"/>
    </source>
</evidence>
<evidence type="ECO:0000256" key="8">
    <source>
        <dbReference type="ARBA" id="ARBA00023295"/>
    </source>
</evidence>
<evidence type="ECO:0000256" key="7">
    <source>
        <dbReference type="ARBA" id="ARBA00023277"/>
    </source>
</evidence>
<keyword evidence="5 13" id="KW-0378">Hydrolase</keyword>